<evidence type="ECO:0000313" key="2">
    <source>
        <dbReference type="EMBL" id="KAJ4450569.1"/>
    </source>
</evidence>
<dbReference type="InterPro" id="IPR000782">
    <property type="entry name" value="FAS1_domain"/>
</dbReference>
<dbReference type="Proteomes" id="UP001148838">
    <property type="component" value="Unassembled WGS sequence"/>
</dbReference>
<proteinExistence type="predicted"/>
<gene>
    <name evidence="2" type="primary">FAS1_1</name>
    <name evidence="2" type="ORF">ANN_01996</name>
</gene>
<sequence>MRITVPPSTVHSGAALESLLCAGKFKNKSFSQTLIVVQTFNFSNTFHLGQQDNFNEELGDKTKRFTYFVPRDYAWKKAEIHFPSAHKKLFMKEYSYHVRQILERHLVVAERAFTMADLKQLANDTIVLPTVRDHLKLRIKESEKSYFVEWQGEWIHVFRPDVECTNGIIHVIDSVFLKESDVRVTSNPSVPLIAPHLTIVLSWPCCSPSSGCSSSEDPVSSLT</sequence>
<dbReference type="SMART" id="SM00554">
    <property type="entry name" value="FAS1"/>
    <property type="match status" value="1"/>
</dbReference>
<comment type="caution">
    <text evidence="2">The sequence shown here is derived from an EMBL/GenBank/DDBJ whole genome shotgun (WGS) entry which is preliminary data.</text>
</comment>
<organism evidence="2 3">
    <name type="scientific">Periplaneta americana</name>
    <name type="common">American cockroach</name>
    <name type="synonym">Blatta americana</name>
    <dbReference type="NCBI Taxonomy" id="6978"/>
    <lineage>
        <taxon>Eukaryota</taxon>
        <taxon>Metazoa</taxon>
        <taxon>Ecdysozoa</taxon>
        <taxon>Arthropoda</taxon>
        <taxon>Hexapoda</taxon>
        <taxon>Insecta</taxon>
        <taxon>Pterygota</taxon>
        <taxon>Neoptera</taxon>
        <taxon>Polyneoptera</taxon>
        <taxon>Dictyoptera</taxon>
        <taxon>Blattodea</taxon>
        <taxon>Blattoidea</taxon>
        <taxon>Blattidae</taxon>
        <taxon>Blattinae</taxon>
        <taxon>Periplaneta</taxon>
    </lineage>
</organism>
<dbReference type="SUPFAM" id="SSF82153">
    <property type="entry name" value="FAS1 domain"/>
    <property type="match status" value="1"/>
</dbReference>
<protein>
    <submittedName>
        <fullName evidence="2">Beta subunit of fatty acid synthetase</fullName>
    </submittedName>
</protein>
<feature type="domain" description="FAS1" evidence="1">
    <location>
        <begin position="29"/>
        <end position="176"/>
    </location>
</feature>
<dbReference type="InterPro" id="IPR036378">
    <property type="entry name" value="FAS1_dom_sf"/>
</dbReference>
<reference evidence="2 3" key="1">
    <citation type="journal article" date="2022" name="Allergy">
        <title>Genome assembly and annotation of Periplaneta americana reveal a comprehensive cockroach allergen profile.</title>
        <authorList>
            <person name="Wang L."/>
            <person name="Xiong Q."/>
            <person name="Saelim N."/>
            <person name="Wang L."/>
            <person name="Nong W."/>
            <person name="Wan A.T."/>
            <person name="Shi M."/>
            <person name="Liu X."/>
            <person name="Cao Q."/>
            <person name="Hui J.H.L."/>
            <person name="Sookrung N."/>
            <person name="Leung T.F."/>
            <person name="Tungtrongchitr A."/>
            <person name="Tsui S.K.W."/>
        </authorList>
    </citation>
    <scope>NUCLEOTIDE SEQUENCE [LARGE SCALE GENOMIC DNA]</scope>
    <source>
        <strain evidence="2">PWHHKU_190912</strain>
    </source>
</reference>
<name>A0ABQ8TV51_PERAM</name>
<evidence type="ECO:0000313" key="3">
    <source>
        <dbReference type="Proteomes" id="UP001148838"/>
    </source>
</evidence>
<dbReference type="Gene3D" id="2.30.180.10">
    <property type="entry name" value="FAS1 domain"/>
    <property type="match status" value="1"/>
</dbReference>
<evidence type="ECO:0000259" key="1">
    <source>
        <dbReference type="PROSITE" id="PS50213"/>
    </source>
</evidence>
<accession>A0ABQ8TV51</accession>
<keyword evidence="3" id="KW-1185">Reference proteome</keyword>
<dbReference type="PROSITE" id="PS50213">
    <property type="entry name" value="FAS1"/>
    <property type="match status" value="1"/>
</dbReference>
<dbReference type="EMBL" id="JAJSOF020000003">
    <property type="protein sequence ID" value="KAJ4450569.1"/>
    <property type="molecule type" value="Genomic_DNA"/>
</dbReference>
<dbReference type="Pfam" id="PF02469">
    <property type="entry name" value="Fasciclin"/>
    <property type="match status" value="1"/>
</dbReference>